<dbReference type="InterPro" id="IPR034032">
    <property type="entry name" value="Zn_MMP-like_bac"/>
</dbReference>
<sequence>MTPTPALKPLLLAMLLLGSAAVFAEAPGAAKPLAELTRGLQPQPGFIQLWRDVEQGRVLLSVTALDQPFLLLSSLPYALGSNDVGLDRGQPGELRMVRFEKHGKRLFLVQDNTRYTARSADRDERAAVNESFAGAVLWSGEILASEPAGASAPPAPASTKAGPPAGGAAGATQAPQGSAHLVDFSSFLLADWHGVAAKLDENKQGAYRVDAARSAVLAAQAKSFPDNVELEAILTFQGPGQAEFVRQVAADPASLSLRQHISLVRLPDAGYQPRAYHPSSGGFDTGYFDFATPLAGSIDVRWQVRHRLEKTDPTAAVSAVKKPIVYYVDRGAPEPVRSALLDGARWWSSAFAKAGFKDAFRVELLPEGADAMDIRYNMIHWVHRATRGWSYGNALADPRSGQIIRGAVTLGSQRVRQDILIAESLLAPYGKGADGAKAQLAEQMALARLRQLAAHEVGHTLGFAHNFAASRYGNGNGSVMDYPHPVLKLNGAGEVDLAEAYGVGVGVWDDYIVNYIYGQFGAGKQEEAALDRLRAGAKAAKLAYVSDGDARAPGASHPDGLLWDFGPDSIKTWDQLTAVRQRALQTFSMDVLPDARQSGELEARLVPIYLLQRYQGEALARLIGGGEFDYGSSGDIKDGIARSGVRITPAAVQRQALARLTDSLRAEYLALPAKLLDVLTPPAQGYERGREYFGTRMNSVFDAFSAVEAASAQSAGFLLDAGRLNRLAWQHARDAQQLGVRETLGLLLQRTWQRGPVGAGVAGGEAVQLAANWVLLDAMLNLLDGAKLHPQVDAELRQQVREFGQWLAKNPGKDVVAHSRKQAATLIAQYLADPRSVKLRPLPAIPPGAPI</sequence>
<dbReference type="Pfam" id="PF16313">
    <property type="entry name" value="DUF4953"/>
    <property type="match status" value="1"/>
</dbReference>
<proteinExistence type="predicted"/>
<dbReference type="OrthoDB" id="9776599at2"/>
<feature type="chain" id="PRO_5011601345" description="DUF5117 domain-containing protein" evidence="2">
    <location>
        <begin position="25"/>
        <end position="851"/>
    </location>
</feature>
<gene>
    <name evidence="5" type="ORF">SAMN02982985_04858</name>
</gene>
<reference evidence="5 6" key="1">
    <citation type="submission" date="2016-10" db="EMBL/GenBank/DDBJ databases">
        <authorList>
            <person name="de Groot N.N."/>
        </authorList>
    </citation>
    <scope>NUCLEOTIDE SEQUENCE [LARGE SCALE GENOMIC DNA]</scope>
    <source>
        <strain evidence="5 6">ATCC 43154</strain>
    </source>
</reference>
<dbReference type="GO" id="GO:0008237">
    <property type="term" value="F:metallopeptidase activity"/>
    <property type="evidence" value="ECO:0007669"/>
    <property type="project" value="InterPro"/>
</dbReference>
<dbReference type="PANTHER" id="PTHR38478">
    <property type="entry name" value="PEPTIDASE M1A AND M12B"/>
    <property type="match status" value="1"/>
</dbReference>
<keyword evidence="6" id="KW-1185">Reference proteome</keyword>
<dbReference type="Proteomes" id="UP000199470">
    <property type="component" value="Unassembled WGS sequence"/>
</dbReference>
<feature type="compositionally biased region" description="Low complexity" evidence="1">
    <location>
        <begin position="147"/>
        <end position="163"/>
    </location>
</feature>
<evidence type="ECO:0000313" key="5">
    <source>
        <dbReference type="EMBL" id="SFM66180.1"/>
    </source>
</evidence>
<evidence type="ECO:0000259" key="4">
    <source>
        <dbReference type="Pfam" id="PF17148"/>
    </source>
</evidence>
<evidence type="ECO:0000256" key="1">
    <source>
        <dbReference type="SAM" id="MobiDB-lite"/>
    </source>
</evidence>
<dbReference type="InterPro" id="IPR033413">
    <property type="entry name" value="DUF5117"/>
</dbReference>
<dbReference type="Gene3D" id="3.40.390.10">
    <property type="entry name" value="Collagenase (Catalytic Domain)"/>
    <property type="match status" value="1"/>
</dbReference>
<dbReference type="Pfam" id="PF17148">
    <property type="entry name" value="DUF5117"/>
    <property type="match status" value="1"/>
</dbReference>
<feature type="signal peptide" evidence="2">
    <location>
        <begin position="1"/>
        <end position="24"/>
    </location>
</feature>
<dbReference type="EMBL" id="FOTW01000027">
    <property type="protein sequence ID" value="SFM66180.1"/>
    <property type="molecule type" value="Genomic_DNA"/>
</dbReference>
<protein>
    <recommendedName>
        <fullName evidence="7">DUF5117 domain-containing protein</fullName>
    </recommendedName>
</protein>
<evidence type="ECO:0000256" key="2">
    <source>
        <dbReference type="SAM" id="SignalP"/>
    </source>
</evidence>
<feature type="domain" description="EcxA zinc-binding" evidence="3">
    <location>
        <begin position="439"/>
        <end position="753"/>
    </location>
</feature>
<keyword evidence="2" id="KW-0732">Signal</keyword>
<name>A0A1I4SPB8_9BURK</name>
<accession>A0A1I4SPB8</accession>
<evidence type="ECO:0008006" key="7">
    <source>
        <dbReference type="Google" id="ProtNLM"/>
    </source>
</evidence>
<dbReference type="PANTHER" id="PTHR38478:SF1">
    <property type="entry name" value="ZINC DEPENDENT METALLOPROTEASE DOMAIN LIPOPROTEIN"/>
    <property type="match status" value="1"/>
</dbReference>
<dbReference type="InterPro" id="IPR032534">
    <property type="entry name" value="EcxA_zinc-bd"/>
</dbReference>
<evidence type="ECO:0000313" key="6">
    <source>
        <dbReference type="Proteomes" id="UP000199470"/>
    </source>
</evidence>
<dbReference type="CDD" id="cd04276">
    <property type="entry name" value="ZnMc_MMP_like_2"/>
    <property type="match status" value="1"/>
</dbReference>
<dbReference type="SUPFAM" id="SSF55486">
    <property type="entry name" value="Metalloproteases ('zincins'), catalytic domain"/>
    <property type="match status" value="1"/>
</dbReference>
<organism evidence="5 6">
    <name type="scientific">Rugamonas rubra</name>
    <dbReference type="NCBI Taxonomy" id="758825"/>
    <lineage>
        <taxon>Bacteria</taxon>
        <taxon>Pseudomonadati</taxon>
        <taxon>Pseudomonadota</taxon>
        <taxon>Betaproteobacteria</taxon>
        <taxon>Burkholderiales</taxon>
        <taxon>Oxalobacteraceae</taxon>
        <taxon>Telluria group</taxon>
        <taxon>Rugamonas</taxon>
    </lineage>
</organism>
<dbReference type="InterPro" id="IPR024079">
    <property type="entry name" value="MetalloPept_cat_dom_sf"/>
</dbReference>
<feature type="region of interest" description="Disordered" evidence="1">
    <location>
        <begin position="147"/>
        <end position="174"/>
    </location>
</feature>
<evidence type="ECO:0000259" key="3">
    <source>
        <dbReference type="Pfam" id="PF16313"/>
    </source>
</evidence>
<feature type="domain" description="DUF5117" evidence="4">
    <location>
        <begin position="174"/>
        <end position="310"/>
    </location>
</feature>
<dbReference type="AlphaFoldDB" id="A0A1I4SPB8"/>
<dbReference type="STRING" id="758825.SAMN02982985_04858"/>
<dbReference type="RefSeq" id="WP_093390289.1">
    <property type="nucleotide sequence ID" value="NZ_FOTW01000027.1"/>
</dbReference>